<reference evidence="2 3" key="1">
    <citation type="journal article" name="Sci. Rep.">
        <title>Genome-scale phylogenetic analyses confirm Olpidium as the closest living zoosporic fungus to the non-flagellated, terrestrial fungi.</title>
        <authorList>
            <person name="Chang Y."/>
            <person name="Rochon D."/>
            <person name="Sekimoto S."/>
            <person name="Wang Y."/>
            <person name="Chovatia M."/>
            <person name="Sandor L."/>
            <person name="Salamov A."/>
            <person name="Grigoriev I.V."/>
            <person name="Stajich J.E."/>
            <person name="Spatafora J.W."/>
        </authorList>
    </citation>
    <scope>NUCLEOTIDE SEQUENCE [LARGE SCALE GENOMIC DNA]</scope>
    <source>
        <strain evidence="2">S191</strain>
    </source>
</reference>
<sequence length="367" mass="39270">MQTGDSKNEEKRRKKKNFFARTSQPPAPRSISWGTQEGYGHPQPALSLAGVPSALLSFHLSSLSSPTNTAPVASTGSRRFPSREPARTPPKEEAMARSGRSRSSSASRRPTAAASRPAAKTSVPAHPPAARPPPAVAPAPQPQQPGLFAQMASTAAVSVTRRLGAARFCAGACSLCPLRPFRSVDDLGKGYIAGSCRAPLFLFVDAFLFGAQFAGWQRQVVFSRPSKLALSSSAEYLPFFFRFLPFPGVAVGSAVGHTIGAGISGLFGGNGSSSETAAQQQQEQAPAQPQQQWNQSADLSSCDTDARAFTSCLEKYNNDMTMCEWYLNNLRACQNQFRHEASANYSWDGSLAARCHRAFGSPPAKQQ</sequence>
<evidence type="ECO:0000313" key="2">
    <source>
        <dbReference type="EMBL" id="KAG5458568.1"/>
    </source>
</evidence>
<keyword evidence="3" id="KW-1185">Reference proteome</keyword>
<dbReference type="PANTHER" id="PTHR13523">
    <property type="entry name" value="COILED-COIL-HELIX-COILED-COIL-HELIX DOMAIN CONTAINING 2/NUR77"/>
    <property type="match status" value="1"/>
</dbReference>
<protein>
    <recommendedName>
        <fullName evidence="4">CHCH domain-containing protein</fullName>
    </recommendedName>
</protein>
<proteinExistence type="predicted"/>
<accession>A0A8H7ZT38</accession>
<feature type="region of interest" description="Disordered" evidence="1">
    <location>
        <begin position="1"/>
        <end position="47"/>
    </location>
</feature>
<feature type="compositionally biased region" description="Low complexity" evidence="1">
    <location>
        <begin position="277"/>
        <end position="292"/>
    </location>
</feature>
<feature type="region of interest" description="Disordered" evidence="1">
    <location>
        <begin position="270"/>
        <end position="296"/>
    </location>
</feature>
<evidence type="ECO:0000313" key="3">
    <source>
        <dbReference type="Proteomes" id="UP000673691"/>
    </source>
</evidence>
<dbReference type="PANTHER" id="PTHR13523:SF2">
    <property type="entry name" value="COILED-COIL-HELIX-COILED-COIL-HELIX DOMAIN CONTAINING 2, ISOFORM A-RELATED"/>
    <property type="match status" value="1"/>
</dbReference>
<evidence type="ECO:0008006" key="4">
    <source>
        <dbReference type="Google" id="ProtNLM"/>
    </source>
</evidence>
<dbReference type="InterPro" id="IPR055304">
    <property type="entry name" value="CHCHD2/10-like"/>
</dbReference>
<feature type="region of interest" description="Disordered" evidence="1">
    <location>
        <begin position="62"/>
        <end position="145"/>
    </location>
</feature>
<feature type="compositionally biased region" description="Basic and acidic residues" evidence="1">
    <location>
        <begin position="81"/>
        <end position="95"/>
    </location>
</feature>
<dbReference type="EMBL" id="JAEFCI010008285">
    <property type="protein sequence ID" value="KAG5458568.1"/>
    <property type="molecule type" value="Genomic_DNA"/>
</dbReference>
<comment type="caution">
    <text evidence="2">The sequence shown here is derived from an EMBL/GenBank/DDBJ whole genome shotgun (WGS) entry which is preliminary data.</text>
</comment>
<dbReference type="GO" id="GO:0005634">
    <property type="term" value="C:nucleus"/>
    <property type="evidence" value="ECO:0007669"/>
    <property type="project" value="TreeGrafter"/>
</dbReference>
<dbReference type="OrthoDB" id="1106148at2759"/>
<dbReference type="GO" id="GO:0005739">
    <property type="term" value="C:mitochondrion"/>
    <property type="evidence" value="ECO:0007669"/>
    <property type="project" value="TreeGrafter"/>
</dbReference>
<feature type="compositionally biased region" description="Low complexity" evidence="1">
    <location>
        <begin position="96"/>
        <end position="119"/>
    </location>
</feature>
<evidence type="ECO:0000256" key="1">
    <source>
        <dbReference type="SAM" id="MobiDB-lite"/>
    </source>
</evidence>
<dbReference type="InterPro" id="IPR009069">
    <property type="entry name" value="Cys_alpha_HP_mot_SF"/>
</dbReference>
<dbReference type="AlphaFoldDB" id="A0A8H7ZT38"/>
<name>A0A8H7ZT38_9FUNG</name>
<feature type="compositionally biased region" description="Basic and acidic residues" evidence="1">
    <location>
        <begin position="1"/>
        <end position="11"/>
    </location>
</feature>
<dbReference type="Proteomes" id="UP000673691">
    <property type="component" value="Unassembled WGS sequence"/>
</dbReference>
<dbReference type="SUPFAM" id="SSF47072">
    <property type="entry name" value="Cysteine alpha-hairpin motif"/>
    <property type="match status" value="1"/>
</dbReference>
<feature type="compositionally biased region" description="Pro residues" evidence="1">
    <location>
        <begin position="125"/>
        <end position="143"/>
    </location>
</feature>
<dbReference type="GO" id="GO:0007005">
    <property type="term" value="P:mitochondrion organization"/>
    <property type="evidence" value="ECO:0007669"/>
    <property type="project" value="InterPro"/>
</dbReference>
<gene>
    <name evidence="2" type="ORF">BJ554DRAFT_1184</name>
</gene>
<feature type="compositionally biased region" description="Polar residues" evidence="1">
    <location>
        <begin position="66"/>
        <end position="77"/>
    </location>
</feature>
<organism evidence="2 3">
    <name type="scientific">Olpidium bornovanus</name>
    <dbReference type="NCBI Taxonomy" id="278681"/>
    <lineage>
        <taxon>Eukaryota</taxon>
        <taxon>Fungi</taxon>
        <taxon>Fungi incertae sedis</taxon>
        <taxon>Olpidiomycota</taxon>
        <taxon>Olpidiomycotina</taxon>
        <taxon>Olpidiomycetes</taxon>
        <taxon>Olpidiales</taxon>
        <taxon>Olpidiaceae</taxon>
        <taxon>Olpidium</taxon>
    </lineage>
</organism>